<evidence type="ECO:0000256" key="2">
    <source>
        <dbReference type="ARBA" id="ARBA00005866"/>
    </source>
</evidence>
<organism evidence="5 6">
    <name type="scientific">Lysobacter arenosi</name>
    <dbReference type="NCBI Taxonomy" id="2795387"/>
    <lineage>
        <taxon>Bacteria</taxon>
        <taxon>Pseudomonadati</taxon>
        <taxon>Pseudomonadota</taxon>
        <taxon>Gammaproteobacteria</taxon>
        <taxon>Lysobacterales</taxon>
        <taxon>Lysobacteraceae</taxon>
        <taxon>Lysobacter</taxon>
    </lineage>
</organism>
<proteinExistence type="inferred from homology"/>
<keyword evidence="3 4" id="KW-0413">Isomerase</keyword>
<evidence type="ECO:0000313" key="5">
    <source>
        <dbReference type="EMBL" id="QSX75440.1"/>
    </source>
</evidence>
<dbReference type="CDD" id="cd09020">
    <property type="entry name" value="D-hex-6-P-epi_like"/>
    <property type="match status" value="1"/>
</dbReference>
<dbReference type="InterPro" id="IPR014718">
    <property type="entry name" value="GH-type_carb-bd"/>
</dbReference>
<dbReference type="EMBL" id="CP071517">
    <property type="protein sequence ID" value="QSX75440.1"/>
    <property type="molecule type" value="Genomic_DNA"/>
</dbReference>
<evidence type="ECO:0000256" key="3">
    <source>
        <dbReference type="ARBA" id="ARBA00023235"/>
    </source>
</evidence>
<dbReference type="PANTHER" id="PTHR11122">
    <property type="entry name" value="APOSPORY-ASSOCIATED PROTEIN C-RELATED"/>
    <property type="match status" value="1"/>
</dbReference>
<keyword evidence="6" id="KW-1185">Reference proteome</keyword>
<dbReference type="InterPro" id="IPR011013">
    <property type="entry name" value="Gal_mutarotase_sf_dom"/>
</dbReference>
<dbReference type="InterPro" id="IPR008183">
    <property type="entry name" value="Aldose_1/G6P_1-epimerase"/>
</dbReference>
<evidence type="ECO:0000256" key="1">
    <source>
        <dbReference type="ARBA" id="ARBA00001096"/>
    </source>
</evidence>
<evidence type="ECO:0000256" key="4">
    <source>
        <dbReference type="PIRNR" id="PIRNR016020"/>
    </source>
</evidence>
<dbReference type="Proteomes" id="UP000663400">
    <property type="component" value="Chromosome"/>
</dbReference>
<name>A0ABX7RBC0_9GAMM</name>
<gene>
    <name evidence="5" type="ORF">HIV01_002535</name>
</gene>
<dbReference type="Pfam" id="PF01263">
    <property type="entry name" value="Aldose_epim"/>
    <property type="match status" value="1"/>
</dbReference>
<dbReference type="InterPro" id="IPR025532">
    <property type="entry name" value="G6P_1-epimerase"/>
</dbReference>
<protein>
    <recommendedName>
        <fullName evidence="4">Putative glucose-6-phosphate 1-epimerase</fullName>
        <ecNumber evidence="4">5.1.3.15</ecNumber>
    </recommendedName>
</protein>
<comment type="similarity">
    <text evidence="2 4">Belongs to the glucose-6-phosphate 1-epimerase family.</text>
</comment>
<dbReference type="PANTHER" id="PTHR11122:SF13">
    <property type="entry name" value="GLUCOSE-6-PHOSPHATE 1-EPIMERASE"/>
    <property type="match status" value="1"/>
</dbReference>
<evidence type="ECO:0000313" key="6">
    <source>
        <dbReference type="Proteomes" id="UP000663400"/>
    </source>
</evidence>
<comment type="catalytic activity">
    <reaction evidence="1">
        <text>alpha-D-glucose 6-phosphate = beta-D-glucose 6-phosphate</text>
        <dbReference type="Rhea" id="RHEA:16249"/>
        <dbReference type="ChEBI" id="CHEBI:58225"/>
        <dbReference type="ChEBI" id="CHEBI:58247"/>
        <dbReference type="EC" id="5.1.3.15"/>
    </reaction>
</comment>
<accession>A0ABX7RBC0</accession>
<dbReference type="SUPFAM" id="SSF74650">
    <property type="entry name" value="Galactose mutarotase-like"/>
    <property type="match status" value="1"/>
</dbReference>
<dbReference type="RefSeq" id="WP_207527065.1">
    <property type="nucleotide sequence ID" value="NZ_CP071517.1"/>
</dbReference>
<dbReference type="Gene3D" id="2.70.98.10">
    <property type="match status" value="1"/>
</dbReference>
<sequence>MWNTLRRLTPALPAFFVCDAWDRSIRACCERARRAAMMSGRFCLDGSMDLSCTPFQRDGSVCLRLNAADGAIAEISLHGAHVLSWQPAPGRERLYLSPRASFAEGAAIRGGIPVIFPQFGGRGSMVKHGFARLLAWRYVGIESDTGTPAAVLELVDSEDTRRLWPAHFRARLYVALTPAALTVRLAIRNQGEAPFSFTAALHTYLRVDDLDATTVQGLEAAGFEDSRDGQTSAAEGEPVRFQSEVDRLYPDCADALLLAQGDEVMRISAEGFRDTVVWNPGAELAARMADLGAGEHRHFVCVESGTVAVPVTLAPGEEWSGAQRLQS</sequence>
<reference evidence="5 6" key="1">
    <citation type="submission" date="2021-02" db="EMBL/GenBank/DDBJ databases">
        <title>Lysobacter arenosi sp. nov., isolated from soil of gangwondo yeongwol, south Korea.</title>
        <authorList>
            <person name="Kim K.R."/>
            <person name="Kim K.H."/>
            <person name="Jeon C.O."/>
        </authorList>
    </citation>
    <scope>NUCLEOTIDE SEQUENCE [LARGE SCALE GENOMIC DNA]</scope>
    <source>
        <strain evidence="5 6">R7</strain>
    </source>
</reference>
<dbReference type="PIRSF" id="PIRSF016020">
    <property type="entry name" value="PHexose_mutarotase"/>
    <property type="match status" value="1"/>
</dbReference>
<dbReference type="EC" id="5.1.3.15" evidence="4"/>